<sequence length="325" mass="38174">MESVNSSKNIEFQVNKNGPKSKRSNIFQYRLDTSQSQTQVKDFMKVILKQKQQYELNRSVSNDKSMNMSINKLKLNSTMNKSKETLKNNLPSKVLDNSILKDVNKVQNPRQNQSIQSNYEKKFNQKQHSTSNIKQYSKIALQQNDLLSPSQKLPRKRIYSEHVGSKQMLNNLIKKNQVRSQKKDNIQNNENNHPYLLDSQQYQQQPQRFRLQQKQFQQTPSKANIHTSKKQKYSLQNSKMHSGLQTPKYNKFLAPINSSKPQSTKQYYRLDQARSQSIQYNPRPVNQSSSAYKADSVYNPHNIPSKREYYLKIKKKHLISLFKLV</sequence>
<dbReference type="EMBL" id="LDAU01000102">
    <property type="protein sequence ID" value="KRX06047.1"/>
    <property type="molecule type" value="Genomic_DNA"/>
</dbReference>
<evidence type="ECO:0000313" key="2">
    <source>
        <dbReference type="EMBL" id="KRX06047.1"/>
    </source>
</evidence>
<feature type="compositionally biased region" description="Polar residues" evidence="1">
    <location>
        <begin position="105"/>
        <end position="118"/>
    </location>
</feature>
<dbReference type="InParanoid" id="A0A0V0QUQ4"/>
<evidence type="ECO:0000313" key="3">
    <source>
        <dbReference type="Proteomes" id="UP000054937"/>
    </source>
</evidence>
<proteinExistence type="predicted"/>
<comment type="caution">
    <text evidence="2">The sequence shown here is derived from an EMBL/GenBank/DDBJ whole genome shotgun (WGS) entry which is preliminary data.</text>
</comment>
<reference evidence="2 3" key="1">
    <citation type="journal article" date="2015" name="Sci. Rep.">
        <title>Genome of the facultative scuticociliatosis pathogen Pseudocohnilembus persalinus provides insight into its virulence through horizontal gene transfer.</title>
        <authorList>
            <person name="Xiong J."/>
            <person name="Wang G."/>
            <person name="Cheng J."/>
            <person name="Tian M."/>
            <person name="Pan X."/>
            <person name="Warren A."/>
            <person name="Jiang C."/>
            <person name="Yuan D."/>
            <person name="Miao W."/>
        </authorList>
    </citation>
    <scope>NUCLEOTIDE SEQUENCE [LARGE SCALE GENOMIC DNA]</scope>
    <source>
        <strain evidence="2">36N120E</strain>
    </source>
</reference>
<dbReference type="Proteomes" id="UP000054937">
    <property type="component" value="Unassembled WGS sequence"/>
</dbReference>
<accession>A0A0V0QUQ4</accession>
<name>A0A0V0QUQ4_PSEPJ</name>
<feature type="region of interest" description="Disordered" evidence="1">
    <location>
        <begin position="1"/>
        <end position="23"/>
    </location>
</feature>
<keyword evidence="3" id="KW-1185">Reference proteome</keyword>
<dbReference type="AlphaFoldDB" id="A0A0V0QUQ4"/>
<organism evidence="2 3">
    <name type="scientific">Pseudocohnilembus persalinus</name>
    <name type="common">Ciliate</name>
    <dbReference type="NCBI Taxonomy" id="266149"/>
    <lineage>
        <taxon>Eukaryota</taxon>
        <taxon>Sar</taxon>
        <taxon>Alveolata</taxon>
        <taxon>Ciliophora</taxon>
        <taxon>Intramacronucleata</taxon>
        <taxon>Oligohymenophorea</taxon>
        <taxon>Scuticociliatia</taxon>
        <taxon>Philasterida</taxon>
        <taxon>Pseudocohnilembidae</taxon>
        <taxon>Pseudocohnilembus</taxon>
    </lineage>
</organism>
<feature type="region of interest" description="Disordered" evidence="1">
    <location>
        <begin position="104"/>
        <end position="131"/>
    </location>
</feature>
<protein>
    <submittedName>
        <fullName evidence="2">Uncharacterized protein</fullName>
    </submittedName>
</protein>
<gene>
    <name evidence="2" type="ORF">PPERSA_01125</name>
</gene>
<evidence type="ECO:0000256" key="1">
    <source>
        <dbReference type="SAM" id="MobiDB-lite"/>
    </source>
</evidence>